<keyword evidence="7 9" id="KW-0663">Pyridoxal phosphate</keyword>
<evidence type="ECO:0000313" key="11">
    <source>
        <dbReference type="EMBL" id="TCO79375.1"/>
    </source>
</evidence>
<dbReference type="GO" id="GO:0030170">
    <property type="term" value="F:pyridoxal phosphate binding"/>
    <property type="evidence" value="ECO:0007669"/>
    <property type="project" value="InterPro"/>
</dbReference>
<reference evidence="11 12" key="1">
    <citation type="submission" date="2019-03" db="EMBL/GenBank/DDBJ databases">
        <title>Genomic Encyclopedia of Type Strains, Phase IV (KMG-IV): sequencing the most valuable type-strain genomes for metagenomic binning, comparative biology and taxonomic classification.</title>
        <authorList>
            <person name="Goeker M."/>
        </authorList>
    </citation>
    <scope>NUCLEOTIDE SEQUENCE [LARGE SCALE GENOMIC DNA]</scope>
    <source>
        <strain evidence="11 12">DSM 102940</strain>
    </source>
</reference>
<evidence type="ECO:0000256" key="2">
    <source>
        <dbReference type="ARBA" id="ARBA00007970"/>
    </source>
</evidence>
<dbReference type="PANTHER" id="PTHR42885:SF2">
    <property type="entry name" value="HISTIDINOL-PHOSPHATE AMINOTRANSFERASE"/>
    <property type="match status" value="1"/>
</dbReference>
<dbReference type="PANTHER" id="PTHR42885">
    <property type="entry name" value="HISTIDINOL-PHOSPHATE AMINOTRANSFERASE-RELATED"/>
    <property type="match status" value="1"/>
</dbReference>
<dbReference type="EMBL" id="SLWV01000002">
    <property type="protein sequence ID" value="TCO79375.1"/>
    <property type="molecule type" value="Genomic_DNA"/>
</dbReference>
<sequence length="350" mass="39933">MIELIKESVCLIKPYNVLKEEIDIKLDANENPFNIFEFLKEKFIKKISNLDMNRYPDTDSERLRMAFAKHVDVQEENILCANGSDEIIQMIINAFVDKDEYVITHSPTFSMYKIFTTIVGGKVMEVSSELSLEIDVEEIIKEANTKKAKVVFLCNPNNPTGTVIPREDIIRVIEETKAIVVVDEAYYEFLGQSVVGLINDYDRLIVLRTLSKAFALAGARVGYAIASEKMMDVLYRVKAPYNLNIFSQIAAELFVENIDLINVYLKKIIEEREYLLEALKKMDDMKTFPTGSNFILIKSAKAREILATCRKEGISLRNFGEDGLLKDCIRITVGTREENNKVINLLKDVV</sequence>
<dbReference type="InterPro" id="IPR001917">
    <property type="entry name" value="Aminotrans_II_pyridoxalP_BS"/>
</dbReference>
<comment type="subunit">
    <text evidence="3 9">Homodimer.</text>
</comment>
<dbReference type="InterPro" id="IPR015422">
    <property type="entry name" value="PyrdxlP-dep_Trfase_small"/>
</dbReference>
<dbReference type="AlphaFoldDB" id="A0A4R2LJ40"/>
<evidence type="ECO:0000256" key="6">
    <source>
        <dbReference type="ARBA" id="ARBA00022679"/>
    </source>
</evidence>
<dbReference type="HAMAP" id="MF_01023">
    <property type="entry name" value="HisC_aminotrans_2"/>
    <property type="match status" value="1"/>
</dbReference>
<protein>
    <recommendedName>
        <fullName evidence="9">Histidinol-phosphate aminotransferase</fullName>
        <ecNumber evidence="9">2.6.1.9</ecNumber>
    </recommendedName>
    <alternativeName>
        <fullName evidence="9">Imidazole acetol-phosphate transaminase</fullName>
    </alternativeName>
</protein>
<dbReference type="GO" id="GO:0004400">
    <property type="term" value="F:histidinol-phosphate transaminase activity"/>
    <property type="evidence" value="ECO:0007669"/>
    <property type="project" value="UniProtKB-UniRule"/>
</dbReference>
<keyword evidence="4 9" id="KW-0032">Aminotransferase</keyword>
<gene>
    <name evidence="9" type="primary">hisC</name>
    <name evidence="11" type="ORF">EV214_10293</name>
</gene>
<evidence type="ECO:0000256" key="5">
    <source>
        <dbReference type="ARBA" id="ARBA00022605"/>
    </source>
</evidence>
<keyword evidence="8 9" id="KW-0368">Histidine biosynthesis</keyword>
<evidence type="ECO:0000256" key="4">
    <source>
        <dbReference type="ARBA" id="ARBA00022576"/>
    </source>
</evidence>
<dbReference type="PROSITE" id="PS00599">
    <property type="entry name" value="AA_TRANSFER_CLASS_2"/>
    <property type="match status" value="1"/>
</dbReference>
<dbReference type="Proteomes" id="UP000294919">
    <property type="component" value="Unassembled WGS sequence"/>
</dbReference>
<dbReference type="InterPro" id="IPR005861">
    <property type="entry name" value="HisP_aminotrans"/>
</dbReference>
<evidence type="ECO:0000313" key="12">
    <source>
        <dbReference type="Proteomes" id="UP000294919"/>
    </source>
</evidence>
<evidence type="ECO:0000256" key="7">
    <source>
        <dbReference type="ARBA" id="ARBA00022898"/>
    </source>
</evidence>
<comment type="pathway">
    <text evidence="9">Amino-acid biosynthesis; L-histidine biosynthesis; L-histidine from 5-phospho-alpha-D-ribose 1-diphosphate: step 7/9.</text>
</comment>
<comment type="caution">
    <text evidence="11">The sequence shown here is derived from an EMBL/GenBank/DDBJ whole genome shotgun (WGS) entry which is preliminary data.</text>
</comment>
<comment type="cofactor">
    <cofactor evidence="1 9">
        <name>pyridoxal 5'-phosphate</name>
        <dbReference type="ChEBI" id="CHEBI:597326"/>
    </cofactor>
</comment>
<evidence type="ECO:0000256" key="9">
    <source>
        <dbReference type="HAMAP-Rule" id="MF_01023"/>
    </source>
</evidence>
<feature type="domain" description="Aminotransferase class I/classII large" evidence="10">
    <location>
        <begin position="23"/>
        <end position="344"/>
    </location>
</feature>
<dbReference type="InterPro" id="IPR015424">
    <property type="entry name" value="PyrdxlP-dep_Trfase"/>
</dbReference>
<keyword evidence="6 9" id="KW-0808">Transferase</keyword>
<proteinExistence type="inferred from homology"/>
<feature type="modified residue" description="N6-(pyridoxal phosphate)lysine" evidence="9">
    <location>
        <position position="212"/>
    </location>
</feature>
<comment type="catalytic activity">
    <reaction evidence="9">
        <text>L-histidinol phosphate + 2-oxoglutarate = 3-(imidazol-4-yl)-2-oxopropyl phosphate + L-glutamate</text>
        <dbReference type="Rhea" id="RHEA:23744"/>
        <dbReference type="ChEBI" id="CHEBI:16810"/>
        <dbReference type="ChEBI" id="CHEBI:29985"/>
        <dbReference type="ChEBI" id="CHEBI:57766"/>
        <dbReference type="ChEBI" id="CHEBI:57980"/>
        <dbReference type="EC" id="2.6.1.9"/>
    </reaction>
</comment>
<evidence type="ECO:0000256" key="8">
    <source>
        <dbReference type="ARBA" id="ARBA00023102"/>
    </source>
</evidence>
<dbReference type="UniPathway" id="UPA00031">
    <property type="reaction ID" value="UER00012"/>
</dbReference>
<dbReference type="InterPro" id="IPR004839">
    <property type="entry name" value="Aminotransferase_I/II_large"/>
</dbReference>
<dbReference type="RefSeq" id="WP_132242210.1">
    <property type="nucleotide sequence ID" value="NZ_SLWV01000002.1"/>
</dbReference>
<dbReference type="GO" id="GO:0000105">
    <property type="term" value="P:L-histidine biosynthetic process"/>
    <property type="evidence" value="ECO:0007669"/>
    <property type="project" value="UniProtKB-UniRule"/>
</dbReference>
<dbReference type="EC" id="2.6.1.9" evidence="9"/>
<dbReference type="Gene3D" id="3.40.640.10">
    <property type="entry name" value="Type I PLP-dependent aspartate aminotransferase-like (Major domain)"/>
    <property type="match status" value="1"/>
</dbReference>
<evidence type="ECO:0000256" key="3">
    <source>
        <dbReference type="ARBA" id="ARBA00011738"/>
    </source>
</evidence>
<dbReference type="CDD" id="cd00609">
    <property type="entry name" value="AAT_like"/>
    <property type="match status" value="1"/>
</dbReference>
<dbReference type="SUPFAM" id="SSF53383">
    <property type="entry name" value="PLP-dependent transferases"/>
    <property type="match status" value="1"/>
</dbReference>
<dbReference type="Pfam" id="PF00155">
    <property type="entry name" value="Aminotran_1_2"/>
    <property type="match status" value="1"/>
</dbReference>
<dbReference type="InterPro" id="IPR015421">
    <property type="entry name" value="PyrdxlP-dep_Trfase_major"/>
</dbReference>
<evidence type="ECO:0000256" key="1">
    <source>
        <dbReference type="ARBA" id="ARBA00001933"/>
    </source>
</evidence>
<dbReference type="Gene3D" id="3.90.1150.10">
    <property type="entry name" value="Aspartate Aminotransferase, domain 1"/>
    <property type="match status" value="1"/>
</dbReference>
<organism evidence="11 12">
    <name type="scientific">Marinisporobacter balticus</name>
    <dbReference type="NCBI Taxonomy" id="2018667"/>
    <lineage>
        <taxon>Bacteria</taxon>
        <taxon>Bacillati</taxon>
        <taxon>Bacillota</taxon>
        <taxon>Clostridia</taxon>
        <taxon>Peptostreptococcales</taxon>
        <taxon>Thermotaleaceae</taxon>
        <taxon>Marinisporobacter</taxon>
    </lineage>
</organism>
<name>A0A4R2LJ40_9FIRM</name>
<evidence type="ECO:0000259" key="10">
    <source>
        <dbReference type="Pfam" id="PF00155"/>
    </source>
</evidence>
<comment type="similarity">
    <text evidence="2 9">Belongs to the class-II pyridoxal-phosphate-dependent aminotransferase family. Histidinol-phosphate aminotransferase subfamily.</text>
</comment>
<dbReference type="OrthoDB" id="9813612at2"/>
<keyword evidence="12" id="KW-1185">Reference proteome</keyword>
<keyword evidence="5 9" id="KW-0028">Amino-acid biosynthesis</keyword>
<dbReference type="NCBIfam" id="TIGR01141">
    <property type="entry name" value="hisC"/>
    <property type="match status" value="1"/>
</dbReference>
<accession>A0A4R2LJ40</accession>